<dbReference type="SUPFAM" id="SSF51182">
    <property type="entry name" value="RmlC-like cupins"/>
    <property type="match status" value="1"/>
</dbReference>
<comment type="caution">
    <text evidence="5">The sequence shown here is derived from an EMBL/GenBank/DDBJ whole genome shotgun (WGS) entry which is preliminary data.</text>
</comment>
<dbReference type="InterPro" id="IPR050807">
    <property type="entry name" value="TransReg_Diox_bact_type"/>
</dbReference>
<evidence type="ECO:0000313" key="7">
    <source>
        <dbReference type="Proteomes" id="UP000522688"/>
    </source>
</evidence>
<dbReference type="InterPro" id="IPR011051">
    <property type="entry name" value="RmlC_Cupin_sf"/>
</dbReference>
<dbReference type="RefSeq" id="WP_244289761.1">
    <property type="nucleotide sequence ID" value="NZ_BAAAHR010000008.1"/>
</dbReference>
<evidence type="ECO:0000313" key="5">
    <source>
        <dbReference type="EMBL" id="MBA8813668.1"/>
    </source>
</evidence>
<name>A0A7W3JIV9_9MICO</name>
<protein>
    <submittedName>
        <fullName evidence="5">Transcriptional regulator with XRE-family HTH domain</fullName>
    </submittedName>
    <submittedName>
        <fullName evidence="4">XRE family transcriptional regulator</fullName>
    </submittedName>
</protein>
<proteinExistence type="predicted"/>
<dbReference type="PANTHER" id="PTHR46797:SF1">
    <property type="entry name" value="METHYLPHOSPHONATE SYNTHASE"/>
    <property type="match status" value="1"/>
</dbReference>
<dbReference type="EMBL" id="BJUV01000014">
    <property type="protein sequence ID" value="GEK83313.1"/>
    <property type="molecule type" value="Genomic_DNA"/>
</dbReference>
<accession>A0A7W3JIV9</accession>
<organism evidence="5 7">
    <name type="scientific">Frigoribacterium faeni</name>
    <dbReference type="NCBI Taxonomy" id="145483"/>
    <lineage>
        <taxon>Bacteria</taxon>
        <taxon>Bacillati</taxon>
        <taxon>Actinomycetota</taxon>
        <taxon>Actinomycetes</taxon>
        <taxon>Micrococcales</taxon>
        <taxon>Microbacteriaceae</taxon>
        <taxon>Frigoribacterium</taxon>
    </lineage>
</organism>
<dbReference type="PROSITE" id="PS50943">
    <property type="entry name" value="HTH_CROC1"/>
    <property type="match status" value="1"/>
</dbReference>
<reference evidence="5 7" key="2">
    <citation type="submission" date="2020-07" db="EMBL/GenBank/DDBJ databases">
        <title>Sequencing the genomes of 1000 actinobacteria strains.</title>
        <authorList>
            <person name="Klenk H.-P."/>
        </authorList>
    </citation>
    <scope>NUCLEOTIDE SEQUENCE [LARGE SCALE GENOMIC DNA]</scope>
    <source>
        <strain evidence="5 7">DSM 10309</strain>
    </source>
</reference>
<dbReference type="SUPFAM" id="SSF47413">
    <property type="entry name" value="lambda repressor-like DNA-binding domains"/>
    <property type="match status" value="1"/>
</dbReference>
<feature type="region of interest" description="Disordered" evidence="2">
    <location>
        <begin position="1"/>
        <end position="29"/>
    </location>
</feature>
<dbReference type="SMART" id="SM00530">
    <property type="entry name" value="HTH_XRE"/>
    <property type="match status" value="1"/>
</dbReference>
<dbReference type="InterPro" id="IPR014710">
    <property type="entry name" value="RmlC-like_jellyroll"/>
</dbReference>
<feature type="compositionally biased region" description="Basic and acidic residues" evidence="2">
    <location>
        <begin position="7"/>
        <end position="18"/>
    </location>
</feature>
<dbReference type="InterPro" id="IPR001387">
    <property type="entry name" value="Cro/C1-type_HTH"/>
</dbReference>
<dbReference type="CDD" id="cd00093">
    <property type="entry name" value="HTH_XRE"/>
    <property type="match status" value="1"/>
</dbReference>
<sequence>MLGSRTGPRDRHSSDHPTQEAPVTSLDAPVDQQALAVGGRIRALRRARGLTLVQLAGEARLSHPFLSQLERGLTRPSMVSLEKIARALGSSQVELLAPVDGRRSDDQPGVVFVSADDGSTGSYGQASARLLTHGDRPFHPMEMTGYNRDPGEFFRHAEDEFVHVLAGRLQVDLRPEGTRLLETGDSLYYVGGTPHRWNAVDDGGYRLFVVKQRPEPV</sequence>
<dbReference type="GO" id="GO:0003677">
    <property type="term" value="F:DNA binding"/>
    <property type="evidence" value="ECO:0007669"/>
    <property type="project" value="UniProtKB-KW"/>
</dbReference>
<dbReference type="GO" id="GO:0003700">
    <property type="term" value="F:DNA-binding transcription factor activity"/>
    <property type="evidence" value="ECO:0007669"/>
    <property type="project" value="TreeGrafter"/>
</dbReference>
<dbReference type="AlphaFoldDB" id="A0A7W3JIV9"/>
<dbReference type="Gene3D" id="2.60.120.10">
    <property type="entry name" value="Jelly Rolls"/>
    <property type="match status" value="1"/>
</dbReference>
<dbReference type="Proteomes" id="UP000522688">
    <property type="component" value="Unassembled WGS sequence"/>
</dbReference>
<evidence type="ECO:0000256" key="2">
    <source>
        <dbReference type="SAM" id="MobiDB-lite"/>
    </source>
</evidence>
<dbReference type="CDD" id="cd02209">
    <property type="entry name" value="cupin_XRE_C"/>
    <property type="match status" value="1"/>
</dbReference>
<dbReference type="InterPro" id="IPR013096">
    <property type="entry name" value="Cupin_2"/>
</dbReference>
<dbReference type="GO" id="GO:0005829">
    <property type="term" value="C:cytosol"/>
    <property type="evidence" value="ECO:0007669"/>
    <property type="project" value="TreeGrafter"/>
</dbReference>
<evidence type="ECO:0000256" key="1">
    <source>
        <dbReference type="ARBA" id="ARBA00023125"/>
    </source>
</evidence>
<gene>
    <name evidence="5" type="ORF">FB463_001917</name>
    <name evidence="4" type="ORF">FFA01_16220</name>
</gene>
<evidence type="ECO:0000313" key="6">
    <source>
        <dbReference type="Proteomes" id="UP000321154"/>
    </source>
</evidence>
<evidence type="ECO:0000259" key="3">
    <source>
        <dbReference type="PROSITE" id="PS50943"/>
    </source>
</evidence>
<dbReference type="InterPro" id="IPR010982">
    <property type="entry name" value="Lambda_DNA-bd_dom_sf"/>
</dbReference>
<dbReference type="Pfam" id="PF07883">
    <property type="entry name" value="Cupin_2"/>
    <property type="match status" value="1"/>
</dbReference>
<feature type="domain" description="HTH cro/C1-type" evidence="3">
    <location>
        <begin position="41"/>
        <end position="95"/>
    </location>
</feature>
<evidence type="ECO:0000313" key="4">
    <source>
        <dbReference type="EMBL" id="GEK83313.1"/>
    </source>
</evidence>
<keyword evidence="6" id="KW-1185">Reference proteome</keyword>
<keyword evidence="1" id="KW-0238">DNA-binding</keyword>
<dbReference type="Proteomes" id="UP000321154">
    <property type="component" value="Unassembled WGS sequence"/>
</dbReference>
<reference evidence="4 6" key="1">
    <citation type="submission" date="2019-07" db="EMBL/GenBank/DDBJ databases">
        <title>Whole genome shotgun sequence of Frigoribacterium faeni NBRC 103066.</title>
        <authorList>
            <person name="Hosoyama A."/>
            <person name="Uohara A."/>
            <person name="Ohji S."/>
            <person name="Ichikawa N."/>
        </authorList>
    </citation>
    <scope>NUCLEOTIDE SEQUENCE [LARGE SCALE GENOMIC DNA]</scope>
    <source>
        <strain evidence="4 6">NBRC 103066</strain>
    </source>
</reference>
<dbReference type="PANTHER" id="PTHR46797">
    <property type="entry name" value="HTH-TYPE TRANSCRIPTIONAL REGULATOR"/>
    <property type="match status" value="1"/>
</dbReference>
<dbReference type="Pfam" id="PF13560">
    <property type="entry name" value="HTH_31"/>
    <property type="match status" value="1"/>
</dbReference>
<dbReference type="EMBL" id="JACGWW010000002">
    <property type="protein sequence ID" value="MBA8813668.1"/>
    <property type="molecule type" value="Genomic_DNA"/>
</dbReference>
<dbReference type="Gene3D" id="1.10.260.40">
    <property type="entry name" value="lambda repressor-like DNA-binding domains"/>
    <property type="match status" value="1"/>
</dbReference>